<keyword evidence="5" id="KW-1185">Reference proteome</keyword>
<dbReference type="PIRSF" id="PIRSF000137">
    <property type="entry name" value="Alcohol_oxidase"/>
    <property type="match status" value="1"/>
</dbReference>
<keyword evidence="2" id="KW-0732">Signal</keyword>
<dbReference type="SUPFAM" id="SSF51905">
    <property type="entry name" value="FAD/NAD(P)-binding domain"/>
    <property type="match status" value="1"/>
</dbReference>
<dbReference type="Pfam" id="PF05199">
    <property type="entry name" value="GMC_oxred_C"/>
    <property type="match status" value="1"/>
</dbReference>
<name>A0ABR1B5E3_POLSC</name>
<dbReference type="SUPFAM" id="SSF54373">
    <property type="entry name" value="FAD-linked reductases, C-terminal domain"/>
    <property type="match status" value="1"/>
</dbReference>
<dbReference type="PANTHER" id="PTHR11552">
    <property type="entry name" value="GLUCOSE-METHANOL-CHOLINE GMC OXIDOREDUCTASE"/>
    <property type="match status" value="1"/>
</dbReference>
<dbReference type="PROSITE" id="PS00624">
    <property type="entry name" value="GMC_OXRED_2"/>
    <property type="match status" value="1"/>
</dbReference>
<evidence type="ECO:0000313" key="4">
    <source>
        <dbReference type="EMBL" id="KAK6635182.1"/>
    </source>
</evidence>
<dbReference type="InterPro" id="IPR012132">
    <property type="entry name" value="GMC_OxRdtase"/>
</dbReference>
<dbReference type="InterPro" id="IPR036188">
    <property type="entry name" value="FAD/NAD-bd_sf"/>
</dbReference>
<evidence type="ECO:0000256" key="1">
    <source>
        <dbReference type="ARBA" id="ARBA00010790"/>
    </source>
</evidence>
<accession>A0ABR1B5E3</accession>
<dbReference type="Pfam" id="PF00732">
    <property type="entry name" value="GMC_oxred_N"/>
    <property type="match status" value="1"/>
</dbReference>
<protein>
    <recommendedName>
        <fullName evidence="3">Glucose-methanol-choline oxidoreductase N-terminal domain-containing protein</fullName>
    </recommendedName>
</protein>
<dbReference type="InterPro" id="IPR007867">
    <property type="entry name" value="GMC_OxRtase_C"/>
</dbReference>
<proteinExistence type="inferred from homology"/>
<dbReference type="PANTHER" id="PTHR11552:SF216">
    <property type="entry name" value="GLUCOSE-METHANOL-CHOLINE OXIDOREDUCTASE N-TERMINAL DOMAIN-CONTAINING PROTEIN"/>
    <property type="match status" value="1"/>
</dbReference>
<comment type="similarity">
    <text evidence="1">Belongs to the GMC oxidoreductase family.</text>
</comment>
<dbReference type="InterPro" id="IPR000172">
    <property type="entry name" value="GMC_OxRdtase_N"/>
</dbReference>
<sequence>MKFPPTSILLLVLFHSVEPQRNFVQDLIETSRGFLSIPPDLIKDTIRFDNSYDFIIVGAGSAGCALANRLSEIGKWKILLLEAGKDEILITDVPLASTYWTFTAYNWGYKTVPQNGSCLAMYDRRCTWPRGKTMGGTSVINFLVYTRGHAKDYDEWESLGNPGWGWRDVLPYFKKMEKVEIPELINSPLRGSNGYMNINNPPWVTPLAKTFLDAGEELGFDITDPNGEKQIGFSYVQATMKDGKRMSSSKAYIRPIRKRPNLHVAKEARVTRILIDPQTNTAFGVEFVKKRKTYRIKARKEVLLSAGTLNSPQLLMLSGVGPKDHLSEHLIPVIKDLPVGENLLDHVSFGSLVFLINQPISLVERRLATDPSLAFNYVLNNGGPMTSPGGAEGIAFVNTIKDSQRIYPRKGTRDDVADMEIVMGAGSLCGDTGGALRRSFGIRDDVFFKMYGPVFGRDSYTMVPILLKPKSKGRVLLKDRNPFHWPLFYPNYYEAQEDVDAMVRGIKLAIEISQTRSFAKFNSTLYPAKFPGCAHLNFGTDEYWACAVRQSTTNLHHQIGTCKMGPSYDPTSVVDAQLRVHGIHGLRVVDCSIMPTIPSGHTNAVAMMIGEKAADMIKSTWLGK</sequence>
<evidence type="ECO:0000256" key="2">
    <source>
        <dbReference type="SAM" id="SignalP"/>
    </source>
</evidence>
<dbReference type="Gene3D" id="3.30.560.10">
    <property type="entry name" value="Glucose Oxidase, domain 3"/>
    <property type="match status" value="1"/>
</dbReference>
<reference evidence="4 5" key="1">
    <citation type="submission" date="2023-09" db="EMBL/GenBank/DDBJ databases">
        <title>Genomes of two closely related lineages of the louse Polyplax serrata with different host specificities.</title>
        <authorList>
            <person name="Martinu J."/>
            <person name="Tarabai H."/>
            <person name="Stefka J."/>
            <person name="Hypsa V."/>
        </authorList>
    </citation>
    <scope>NUCLEOTIDE SEQUENCE [LARGE SCALE GENOMIC DNA]</scope>
    <source>
        <strain evidence="4">98ZLc_SE</strain>
    </source>
</reference>
<comment type="caution">
    <text evidence="4">The sequence shown here is derived from an EMBL/GenBank/DDBJ whole genome shotgun (WGS) entry which is preliminary data.</text>
</comment>
<dbReference type="Proteomes" id="UP001359485">
    <property type="component" value="Unassembled WGS sequence"/>
</dbReference>
<gene>
    <name evidence="4" type="ORF">RUM44_000433</name>
</gene>
<organism evidence="4 5">
    <name type="scientific">Polyplax serrata</name>
    <name type="common">Common mouse louse</name>
    <dbReference type="NCBI Taxonomy" id="468196"/>
    <lineage>
        <taxon>Eukaryota</taxon>
        <taxon>Metazoa</taxon>
        <taxon>Ecdysozoa</taxon>
        <taxon>Arthropoda</taxon>
        <taxon>Hexapoda</taxon>
        <taxon>Insecta</taxon>
        <taxon>Pterygota</taxon>
        <taxon>Neoptera</taxon>
        <taxon>Paraneoptera</taxon>
        <taxon>Psocodea</taxon>
        <taxon>Troctomorpha</taxon>
        <taxon>Phthiraptera</taxon>
        <taxon>Anoplura</taxon>
        <taxon>Polyplacidae</taxon>
        <taxon>Polyplax</taxon>
    </lineage>
</organism>
<evidence type="ECO:0000313" key="5">
    <source>
        <dbReference type="Proteomes" id="UP001359485"/>
    </source>
</evidence>
<feature type="domain" description="Glucose-methanol-choline oxidoreductase N-terminal" evidence="3">
    <location>
        <begin position="307"/>
        <end position="321"/>
    </location>
</feature>
<evidence type="ECO:0000259" key="3">
    <source>
        <dbReference type="PROSITE" id="PS00624"/>
    </source>
</evidence>
<dbReference type="EMBL" id="JAWJWF010000003">
    <property type="protein sequence ID" value="KAK6635182.1"/>
    <property type="molecule type" value="Genomic_DNA"/>
</dbReference>
<feature type="signal peptide" evidence="2">
    <location>
        <begin position="1"/>
        <end position="19"/>
    </location>
</feature>
<feature type="chain" id="PRO_5046301642" description="Glucose-methanol-choline oxidoreductase N-terminal domain-containing protein" evidence="2">
    <location>
        <begin position="20"/>
        <end position="624"/>
    </location>
</feature>
<dbReference type="Gene3D" id="3.50.50.60">
    <property type="entry name" value="FAD/NAD(P)-binding domain"/>
    <property type="match status" value="1"/>
</dbReference>